<reference evidence="2" key="2">
    <citation type="submission" date="2020-11" db="EMBL/GenBank/DDBJ databases">
        <authorList>
            <person name="McCartney M.A."/>
            <person name="Auch B."/>
            <person name="Kono T."/>
            <person name="Mallez S."/>
            <person name="Becker A."/>
            <person name="Gohl D.M."/>
            <person name="Silverstein K.A.T."/>
            <person name="Koren S."/>
            <person name="Bechman K.B."/>
            <person name="Herman A."/>
            <person name="Abrahante J.E."/>
            <person name="Garbe J."/>
        </authorList>
    </citation>
    <scope>NUCLEOTIDE SEQUENCE</scope>
    <source>
        <strain evidence="2">Duluth1</strain>
        <tissue evidence="2">Whole animal</tissue>
    </source>
</reference>
<evidence type="ECO:0000259" key="1">
    <source>
        <dbReference type="Pfam" id="PF02931"/>
    </source>
</evidence>
<proteinExistence type="predicted"/>
<keyword evidence="3" id="KW-1185">Reference proteome</keyword>
<dbReference type="EMBL" id="JAIWYP010000009">
    <property type="protein sequence ID" value="KAH3769723.1"/>
    <property type="molecule type" value="Genomic_DNA"/>
</dbReference>
<feature type="domain" description="Neurotransmitter-gated ion-channel ligand-binding" evidence="1">
    <location>
        <begin position="1"/>
        <end position="113"/>
    </location>
</feature>
<dbReference type="Pfam" id="PF02931">
    <property type="entry name" value="Neur_chan_LBD"/>
    <property type="match status" value="1"/>
</dbReference>
<protein>
    <recommendedName>
        <fullName evidence="1">Neurotransmitter-gated ion-channel ligand-binding domain-containing protein</fullName>
    </recommendedName>
</protein>
<comment type="caution">
    <text evidence="2">The sequence shown here is derived from an EMBL/GenBank/DDBJ whole genome shotgun (WGS) entry which is preliminary data.</text>
</comment>
<dbReference type="Proteomes" id="UP000828390">
    <property type="component" value="Unassembled WGS sequence"/>
</dbReference>
<dbReference type="SUPFAM" id="SSF63712">
    <property type="entry name" value="Nicotinic receptor ligand binding domain-like"/>
    <property type="match status" value="1"/>
</dbReference>
<dbReference type="GO" id="GO:0016020">
    <property type="term" value="C:membrane"/>
    <property type="evidence" value="ECO:0007669"/>
    <property type="project" value="InterPro"/>
</dbReference>
<reference evidence="2" key="1">
    <citation type="journal article" date="2019" name="bioRxiv">
        <title>The Genome of the Zebra Mussel, Dreissena polymorpha: A Resource for Invasive Species Research.</title>
        <authorList>
            <person name="McCartney M.A."/>
            <person name="Auch B."/>
            <person name="Kono T."/>
            <person name="Mallez S."/>
            <person name="Zhang Y."/>
            <person name="Obille A."/>
            <person name="Becker A."/>
            <person name="Abrahante J.E."/>
            <person name="Garbe J."/>
            <person name="Badalamenti J.P."/>
            <person name="Herman A."/>
            <person name="Mangelson H."/>
            <person name="Liachko I."/>
            <person name="Sullivan S."/>
            <person name="Sone E.D."/>
            <person name="Koren S."/>
            <person name="Silverstein K.A.T."/>
            <person name="Beckman K.B."/>
            <person name="Gohl D.M."/>
        </authorList>
    </citation>
    <scope>NUCLEOTIDE SEQUENCE</scope>
    <source>
        <strain evidence="2">Duluth1</strain>
        <tissue evidence="2">Whole animal</tissue>
    </source>
</reference>
<name>A0A9D4DYY5_DREPO</name>
<dbReference type="InterPro" id="IPR036734">
    <property type="entry name" value="Neur_chan_lig-bd_sf"/>
</dbReference>
<sequence length="131" mass="15549">MKRYRKNLHPNFGCQDPLSVDIHCRLETLIQLDQVEERLSSVMSFTIDWRDPRLDWTSHIMCLLKTNRCPQTAFHMELDKELDKEIWKPSVTIANPHSNRYRLSDNTEVDISYIFIHNVVYRTNSVLSITN</sequence>
<organism evidence="2 3">
    <name type="scientific">Dreissena polymorpha</name>
    <name type="common">Zebra mussel</name>
    <name type="synonym">Mytilus polymorpha</name>
    <dbReference type="NCBI Taxonomy" id="45954"/>
    <lineage>
        <taxon>Eukaryota</taxon>
        <taxon>Metazoa</taxon>
        <taxon>Spiralia</taxon>
        <taxon>Lophotrochozoa</taxon>
        <taxon>Mollusca</taxon>
        <taxon>Bivalvia</taxon>
        <taxon>Autobranchia</taxon>
        <taxon>Heteroconchia</taxon>
        <taxon>Euheterodonta</taxon>
        <taxon>Imparidentia</taxon>
        <taxon>Neoheterodontei</taxon>
        <taxon>Myida</taxon>
        <taxon>Dreissenoidea</taxon>
        <taxon>Dreissenidae</taxon>
        <taxon>Dreissena</taxon>
    </lineage>
</organism>
<evidence type="ECO:0000313" key="3">
    <source>
        <dbReference type="Proteomes" id="UP000828390"/>
    </source>
</evidence>
<dbReference type="AlphaFoldDB" id="A0A9D4DYY5"/>
<gene>
    <name evidence="2" type="ORF">DPMN_170998</name>
</gene>
<dbReference type="Gene3D" id="2.70.170.10">
    <property type="entry name" value="Neurotransmitter-gated ion-channel ligand-binding domain"/>
    <property type="match status" value="1"/>
</dbReference>
<dbReference type="InterPro" id="IPR006202">
    <property type="entry name" value="Neur_chan_lig-bd"/>
</dbReference>
<evidence type="ECO:0000313" key="2">
    <source>
        <dbReference type="EMBL" id="KAH3769723.1"/>
    </source>
</evidence>
<accession>A0A9D4DYY5</accession>
<dbReference type="GO" id="GO:0005230">
    <property type="term" value="F:extracellular ligand-gated monoatomic ion channel activity"/>
    <property type="evidence" value="ECO:0007669"/>
    <property type="project" value="InterPro"/>
</dbReference>